<feature type="transmembrane region" description="Helical" evidence="1">
    <location>
        <begin position="235"/>
        <end position="253"/>
    </location>
</feature>
<dbReference type="Pfam" id="PF07670">
    <property type="entry name" value="Gate"/>
    <property type="match status" value="2"/>
</dbReference>
<proteinExistence type="predicted"/>
<feature type="transmembrane region" description="Helical" evidence="1">
    <location>
        <begin position="274"/>
        <end position="292"/>
    </location>
</feature>
<dbReference type="OrthoDB" id="9805623at2"/>
<keyword evidence="1" id="KW-1133">Transmembrane helix</keyword>
<feature type="transmembrane region" description="Helical" evidence="1">
    <location>
        <begin position="386"/>
        <end position="408"/>
    </location>
</feature>
<feature type="domain" description="Nucleoside transporter/FeoB GTPase Gate" evidence="2">
    <location>
        <begin position="276"/>
        <end position="379"/>
    </location>
</feature>
<dbReference type="PIRSF" id="PIRSF036542">
    <property type="entry name" value="SpmA_SpmB"/>
    <property type="match status" value="1"/>
</dbReference>
<keyword evidence="4" id="KW-1185">Reference proteome</keyword>
<feature type="domain" description="Nucleoside transporter/FeoB GTPase Gate" evidence="2">
    <location>
        <begin position="50"/>
        <end position="157"/>
    </location>
</feature>
<feature type="transmembrane region" description="Helical" evidence="1">
    <location>
        <begin position="49"/>
        <end position="71"/>
    </location>
</feature>
<dbReference type="PANTHER" id="PTHR35793:SF2">
    <property type="entry name" value="INNER MEMBRANE PROTEIN YJIG"/>
    <property type="match status" value="1"/>
</dbReference>
<reference evidence="4" key="1">
    <citation type="submission" date="2016-10" db="EMBL/GenBank/DDBJ databases">
        <authorList>
            <person name="Varghese N."/>
            <person name="Submissions S."/>
        </authorList>
    </citation>
    <scope>NUCLEOTIDE SEQUENCE [LARGE SCALE GENOMIC DNA]</scope>
    <source>
        <strain evidence="4">DSM 11526</strain>
    </source>
</reference>
<dbReference type="GO" id="GO:0005886">
    <property type="term" value="C:plasma membrane"/>
    <property type="evidence" value="ECO:0007669"/>
    <property type="project" value="TreeGrafter"/>
</dbReference>
<sequence>MLHRIWLGFFLIAFVAALWQWLVMGDSAVFQRLIQSSFDMSKLTVELSIGLIGTLAFWLGMMKLAEASGLVDRIARLLGPLFTRLMPEVPPRHPAIGSMTMNLSANFLGLDNAATPLGMKAMQDLQSLNPDKETASNAQILFLVLNTSAVTLFPITIFLYRAQQGSSDPTAVFIPILIATSCSTLVGLLVTCWIQRINLLQRTLLLWFGVGSALLLAFVGYFATLSAEELQRQSALTGNLLLFSVIILFLLLAQRRGVNVYETFIEGAKQGFETAIMIIPYLLAMLVAIGILRESGALEGFIWLLREGIGLLGLDTRFADALPTALMKPLSGSGARAMMLETMNTHGVDSFAAQVASIVQGSTETTFYVLAVYFGAVGIRRTRHAVLCGLSADLAGVTAAIACGYWFFG</sequence>
<feature type="transmembrane region" description="Helical" evidence="1">
    <location>
        <begin position="140"/>
        <end position="160"/>
    </location>
</feature>
<feature type="transmembrane region" description="Helical" evidence="1">
    <location>
        <begin position="351"/>
        <end position="374"/>
    </location>
</feature>
<dbReference type="STRING" id="1122198.SAMN02745729_10691"/>
<dbReference type="InterPro" id="IPR011415">
    <property type="entry name" value="SpmA_SpmB"/>
</dbReference>
<dbReference type="RefSeq" id="WP_091826057.1">
    <property type="nucleotide sequence ID" value="NZ_FNRJ01000006.1"/>
</dbReference>
<dbReference type="Proteomes" id="UP000242469">
    <property type="component" value="Unassembled WGS sequence"/>
</dbReference>
<evidence type="ECO:0000313" key="3">
    <source>
        <dbReference type="EMBL" id="SEA71750.1"/>
    </source>
</evidence>
<dbReference type="InterPro" id="IPR011642">
    <property type="entry name" value="Gate_dom"/>
</dbReference>
<keyword evidence="1" id="KW-0472">Membrane</keyword>
<protein>
    <submittedName>
        <fullName evidence="3">Spore maturation protein SpmA</fullName>
    </submittedName>
</protein>
<dbReference type="InterPro" id="IPR052549">
    <property type="entry name" value="SpmB"/>
</dbReference>
<organism evidence="3 4">
    <name type="scientific">Marinobacterium iners DSM 11526</name>
    <dbReference type="NCBI Taxonomy" id="1122198"/>
    <lineage>
        <taxon>Bacteria</taxon>
        <taxon>Pseudomonadati</taxon>
        <taxon>Pseudomonadota</taxon>
        <taxon>Gammaproteobacteria</taxon>
        <taxon>Oceanospirillales</taxon>
        <taxon>Oceanospirillaceae</taxon>
        <taxon>Marinobacterium</taxon>
    </lineage>
</organism>
<dbReference type="AlphaFoldDB" id="A0A1H4DH43"/>
<keyword evidence="1" id="KW-0812">Transmembrane</keyword>
<gene>
    <name evidence="3" type="ORF">SAMN02745729_10691</name>
</gene>
<name>A0A1H4DH43_9GAMM</name>
<evidence type="ECO:0000313" key="4">
    <source>
        <dbReference type="Proteomes" id="UP000242469"/>
    </source>
</evidence>
<evidence type="ECO:0000259" key="2">
    <source>
        <dbReference type="Pfam" id="PF07670"/>
    </source>
</evidence>
<feature type="transmembrane region" description="Helical" evidence="1">
    <location>
        <begin position="172"/>
        <end position="192"/>
    </location>
</feature>
<evidence type="ECO:0000256" key="1">
    <source>
        <dbReference type="SAM" id="Phobius"/>
    </source>
</evidence>
<dbReference type="PANTHER" id="PTHR35793">
    <property type="entry name" value="INNER MEMBRANE PROTEIN YJIG"/>
    <property type="match status" value="1"/>
</dbReference>
<dbReference type="EMBL" id="FNRJ01000006">
    <property type="protein sequence ID" value="SEA71750.1"/>
    <property type="molecule type" value="Genomic_DNA"/>
</dbReference>
<accession>A0A1H4DH43</accession>
<feature type="transmembrane region" description="Helical" evidence="1">
    <location>
        <begin position="204"/>
        <end position="223"/>
    </location>
</feature>